<dbReference type="SUPFAM" id="SSF48695">
    <property type="entry name" value="Multiheme cytochromes"/>
    <property type="match status" value="1"/>
</dbReference>
<dbReference type="InterPro" id="IPR009056">
    <property type="entry name" value="Cyt_c-like_dom"/>
</dbReference>
<organism evidence="8 9">
    <name type="scientific">Aequorivita lipolytica</name>
    <dbReference type="NCBI Taxonomy" id="153267"/>
    <lineage>
        <taxon>Bacteria</taxon>
        <taxon>Pseudomonadati</taxon>
        <taxon>Bacteroidota</taxon>
        <taxon>Flavobacteriia</taxon>
        <taxon>Flavobacteriales</taxon>
        <taxon>Flavobacteriaceae</taxon>
        <taxon>Aequorivita</taxon>
    </lineage>
</organism>
<keyword evidence="3 4" id="KW-0408">Iron</keyword>
<feature type="transmembrane region" description="Helical" evidence="5">
    <location>
        <begin position="166"/>
        <end position="185"/>
    </location>
</feature>
<evidence type="ECO:0000256" key="3">
    <source>
        <dbReference type="ARBA" id="ARBA00023004"/>
    </source>
</evidence>
<proteinExistence type="predicted"/>
<keyword evidence="5" id="KW-0472">Membrane</keyword>
<dbReference type="GO" id="GO:0046872">
    <property type="term" value="F:metal ion binding"/>
    <property type="evidence" value="ECO:0007669"/>
    <property type="project" value="UniProtKB-KW"/>
</dbReference>
<keyword evidence="6" id="KW-0732">Signal</keyword>
<keyword evidence="5" id="KW-0812">Transmembrane</keyword>
<keyword evidence="9" id="KW-1185">Reference proteome</keyword>
<evidence type="ECO:0000259" key="7">
    <source>
        <dbReference type="PROSITE" id="PS51007"/>
    </source>
</evidence>
<keyword evidence="2 4" id="KW-0479">Metal-binding</keyword>
<dbReference type="PANTHER" id="PTHR39425:SF1">
    <property type="entry name" value="CYTOCHROME C7-LIKE DOMAIN-CONTAINING PROTEIN"/>
    <property type="match status" value="1"/>
</dbReference>
<comment type="caution">
    <text evidence="8">The sequence shown here is derived from an EMBL/GenBank/DDBJ whole genome shotgun (WGS) entry which is preliminary data.</text>
</comment>
<accession>A0A5C6YU29</accession>
<dbReference type="EMBL" id="VORU01000001">
    <property type="protein sequence ID" value="TXD70981.1"/>
    <property type="molecule type" value="Genomic_DNA"/>
</dbReference>
<dbReference type="Gene3D" id="3.90.10.10">
    <property type="entry name" value="Cytochrome C3"/>
    <property type="match status" value="2"/>
</dbReference>
<feature type="transmembrane region" description="Helical" evidence="5">
    <location>
        <begin position="218"/>
        <end position="239"/>
    </location>
</feature>
<dbReference type="InterPro" id="IPR036280">
    <property type="entry name" value="Multihaem_cyt_sf"/>
</dbReference>
<protein>
    <submittedName>
        <fullName evidence="8">C-type cytochrome</fullName>
    </submittedName>
</protein>
<reference evidence="8 9" key="1">
    <citation type="submission" date="2019-08" db="EMBL/GenBank/DDBJ databases">
        <title>Genome of Aequorivita lipolytica Y10-2 (type strain).</title>
        <authorList>
            <person name="Bowman J.P."/>
        </authorList>
    </citation>
    <scope>NUCLEOTIDE SEQUENCE [LARGE SCALE GENOMIC DNA]</scope>
    <source>
        <strain evidence="8 9">Y10-2</strain>
    </source>
</reference>
<evidence type="ECO:0000256" key="5">
    <source>
        <dbReference type="SAM" id="Phobius"/>
    </source>
</evidence>
<keyword evidence="5" id="KW-1133">Transmembrane helix</keyword>
<dbReference type="CDD" id="cd08168">
    <property type="entry name" value="Cytochrom_C3"/>
    <property type="match status" value="1"/>
</dbReference>
<sequence length="440" mass="48598">MKKVNFTHLRSKLPLLLLVFLLTFSTSIHSQDAPVADTAVASDSAGGDVAAGESLFKANCAACHKMDKKAVGPALRGVGEKYDRDWLYKWINNSQALIASGDALAVKLFEENNKAVMTAFPALSETDIDNILAYTDQPKAEPVAAAGVETTTTAASNDGGSVSNTLVIGALLLIFLLLVIMLFLVTNTLKKIAEANGVVYEEKEKRTPIWKAFIQNQFLVLVFSIFLLLSGAYFGYGYFMQVGVDQGYAPVQPIHYSHRIHAGENQIDCNFCHSSARKSKHSGIPSLNVCMNCHKNIAEVAPETATEEYSKEFYDGEIAKLYKAVGWDAENQEYTGKTEPVKWIRIHNLPDFAYFNHSQHVTVAGIACQTCHGEIQEMEIVEQFAPLTMGWCINCHRETNVNLATNDYYAKIHEELSKKYGIEKLTIAEMGGLECGKCHY</sequence>
<evidence type="ECO:0000313" key="8">
    <source>
        <dbReference type="EMBL" id="TXD70981.1"/>
    </source>
</evidence>
<evidence type="ECO:0000256" key="4">
    <source>
        <dbReference type="PROSITE-ProRule" id="PRU00433"/>
    </source>
</evidence>
<dbReference type="Pfam" id="PF00034">
    <property type="entry name" value="Cytochrom_C"/>
    <property type="match status" value="1"/>
</dbReference>
<feature type="domain" description="Cytochrome c" evidence="7">
    <location>
        <begin position="47"/>
        <end position="139"/>
    </location>
</feature>
<dbReference type="Proteomes" id="UP000321945">
    <property type="component" value="Unassembled WGS sequence"/>
</dbReference>
<dbReference type="GO" id="GO:0020037">
    <property type="term" value="F:heme binding"/>
    <property type="evidence" value="ECO:0007669"/>
    <property type="project" value="InterPro"/>
</dbReference>
<evidence type="ECO:0000256" key="2">
    <source>
        <dbReference type="ARBA" id="ARBA00022723"/>
    </source>
</evidence>
<evidence type="ECO:0000313" key="9">
    <source>
        <dbReference type="Proteomes" id="UP000321945"/>
    </source>
</evidence>
<dbReference type="AlphaFoldDB" id="A0A5C6YU29"/>
<evidence type="ECO:0000256" key="1">
    <source>
        <dbReference type="ARBA" id="ARBA00022617"/>
    </source>
</evidence>
<evidence type="ECO:0000256" key="6">
    <source>
        <dbReference type="SAM" id="SignalP"/>
    </source>
</evidence>
<dbReference type="PANTHER" id="PTHR39425">
    <property type="entry name" value="LIPOPROTEIN CYTOCHROME C"/>
    <property type="match status" value="1"/>
</dbReference>
<dbReference type="GO" id="GO:0009055">
    <property type="term" value="F:electron transfer activity"/>
    <property type="evidence" value="ECO:0007669"/>
    <property type="project" value="InterPro"/>
</dbReference>
<dbReference type="PROSITE" id="PS51007">
    <property type="entry name" value="CYTC"/>
    <property type="match status" value="1"/>
</dbReference>
<dbReference type="Gene3D" id="1.10.760.10">
    <property type="entry name" value="Cytochrome c-like domain"/>
    <property type="match status" value="1"/>
</dbReference>
<dbReference type="SUPFAM" id="SSF46626">
    <property type="entry name" value="Cytochrome c"/>
    <property type="match status" value="1"/>
</dbReference>
<gene>
    <name evidence="8" type="ORF">ESV24_00655</name>
</gene>
<name>A0A5C6YU29_9FLAO</name>
<dbReference type="OrthoDB" id="9782196at2"/>
<dbReference type="RefSeq" id="WP_111814090.1">
    <property type="nucleotide sequence ID" value="NZ_CBCRZQ010000001.1"/>
</dbReference>
<dbReference type="InterPro" id="IPR036909">
    <property type="entry name" value="Cyt_c-like_dom_sf"/>
</dbReference>
<keyword evidence="1 4" id="KW-0349">Heme</keyword>
<feature type="signal peptide" evidence="6">
    <location>
        <begin position="1"/>
        <end position="30"/>
    </location>
</feature>
<feature type="chain" id="PRO_5022873357" evidence="6">
    <location>
        <begin position="31"/>
        <end position="440"/>
    </location>
</feature>